<dbReference type="OrthoDB" id="4158189at2759"/>
<evidence type="ECO:0000313" key="3">
    <source>
        <dbReference type="Proteomes" id="UP000799778"/>
    </source>
</evidence>
<dbReference type="EMBL" id="ML978066">
    <property type="protein sequence ID" value="KAF2022370.1"/>
    <property type="molecule type" value="Genomic_DNA"/>
</dbReference>
<feature type="region of interest" description="Disordered" evidence="1">
    <location>
        <begin position="1"/>
        <end position="26"/>
    </location>
</feature>
<evidence type="ECO:0000313" key="2">
    <source>
        <dbReference type="EMBL" id="KAF2022370.1"/>
    </source>
</evidence>
<sequence length="146" mass="15513">MCNGSSTRTSQGGSIAVLRPTKSDNNTSDEWRLLFSYANTEGLDVGTQIELKGNDLVTRRHDGGYWVVIHHTGDMSPSPSPIATGAVSPPPFLMFDLDGETGSVTRLAQKLDLGVGENGIVGRKVSVMTSSLRGPRAVAEGIIGWN</sequence>
<dbReference type="RefSeq" id="XP_033390709.1">
    <property type="nucleotide sequence ID" value="XM_033523079.1"/>
</dbReference>
<feature type="compositionally biased region" description="Polar residues" evidence="1">
    <location>
        <begin position="1"/>
        <end position="13"/>
    </location>
</feature>
<evidence type="ECO:0000256" key="1">
    <source>
        <dbReference type="SAM" id="MobiDB-lite"/>
    </source>
</evidence>
<dbReference type="GeneID" id="54280476"/>
<dbReference type="Proteomes" id="UP000799778">
    <property type="component" value="Unassembled WGS sequence"/>
</dbReference>
<protein>
    <submittedName>
        <fullName evidence="2">Uncharacterized protein</fullName>
    </submittedName>
</protein>
<dbReference type="AlphaFoldDB" id="A0A6A5YCE3"/>
<name>A0A6A5YCE3_9PLEO</name>
<reference evidence="2" key="1">
    <citation type="journal article" date="2020" name="Stud. Mycol.">
        <title>101 Dothideomycetes genomes: a test case for predicting lifestyles and emergence of pathogens.</title>
        <authorList>
            <person name="Haridas S."/>
            <person name="Albert R."/>
            <person name="Binder M."/>
            <person name="Bloem J."/>
            <person name="Labutti K."/>
            <person name="Salamov A."/>
            <person name="Andreopoulos B."/>
            <person name="Baker S."/>
            <person name="Barry K."/>
            <person name="Bills G."/>
            <person name="Bluhm B."/>
            <person name="Cannon C."/>
            <person name="Castanera R."/>
            <person name="Culley D."/>
            <person name="Daum C."/>
            <person name="Ezra D."/>
            <person name="Gonzalez J."/>
            <person name="Henrissat B."/>
            <person name="Kuo A."/>
            <person name="Liang C."/>
            <person name="Lipzen A."/>
            <person name="Lutzoni F."/>
            <person name="Magnuson J."/>
            <person name="Mondo S."/>
            <person name="Nolan M."/>
            <person name="Ohm R."/>
            <person name="Pangilinan J."/>
            <person name="Park H.-J."/>
            <person name="Ramirez L."/>
            <person name="Alfaro M."/>
            <person name="Sun H."/>
            <person name="Tritt A."/>
            <person name="Yoshinaga Y."/>
            <person name="Zwiers L.-H."/>
            <person name="Turgeon B."/>
            <person name="Goodwin S."/>
            <person name="Spatafora J."/>
            <person name="Crous P."/>
            <person name="Grigoriev I."/>
        </authorList>
    </citation>
    <scope>NUCLEOTIDE SEQUENCE</scope>
    <source>
        <strain evidence="2">CBS 175.79</strain>
    </source>
</reference>
<proteinExistence type="predicted"/>
<accession>A0A6A5YCE3</accession>
<organism evidence="2 3">
    <name type="scientific">Aaosphaeria arxii CBS 175.79</name>
    <dbReference type="NCBI Taxonomy" id="1450172"/>
    <lineage>
        <taxon>Eukaryota</taxon>
        <taxon>Fungi</taxon>
        <taxon>Dikarya</taxon>
        <taxon>Ascomycota</taxon>
        <taxon>Pezizomycotina</taxon>
        <taxon>Dothideomycetes</taxon>
        <taxon>Pleosporomycetidae</taxon>
        <taxon>Pleosporales</taxon>
        <taxon>Pleosporales incertae sedis</taxon>
        <taxon>Aaosphaeria</taxon>
    </lineage>
</organism>
<gene>
    <name evidence="2" type="ORF">BU24DRAFT_337125</name>
</gene>
<keyword evidence="3" id="KW-1185">Reference proteome</keyword>